<dbReference type="InterPro" id="IPR011701">
    <property type="entry name" value="MFS"/>
</dbReference>
<organism evidence="10 11">
    <name type="scientific">Pseudalkalibacillus berkeleyi</name>
    <dbReference type="NCBI Taxonomy" id="1069813"/>
    <lineage>
        <taxon>Bacteria</taxon>
        <taxon>Bacillati</taxon>
        <taxon>Bacillota</taxon>
        <taxon>Bacilli</taxon>
        <taxon>Bacillales</taxon>
        <taxon>Fictibacillaceae</taxon>
        <taxon>Pseudalkalibacillus</taxon>
    </lineage>
</organism>
<dbReference type="Gene3D" id="1.20.1250.20">
    <property type="entry name" value="MFS general substrate transporter like domains"/>
    <property type="match status" value="1"/>
</dbReference>
<keyword evidence="7 8" id="KW-0472">Membrane</keyword>
<proteinExistence type="inferred from homology"/>
<dbReference type="InterPro" id="IPR020846">
    <property type="entry name" value="MFS_dom"/>
</dbReference>
<comment type="subcellular location">
    <subcellularLocation>
        <location evidence="1">Cell membrane</location>
        <topology evidence="1">Multi-pass membrane protein</topology>
    </subcellularLocation>
</comment>
<evidence type="ECO:0000256" key="4">
    <source>
        <dbReference type="ARBA" id="ARBA00022475"/>
    </source>
</evidence>
<feature type="transmembrane region" description="Helical" evidence="8">
    <location>
        <begin position="215"/>
        <end position="241"/>
    </location>
</feature>
<dbReference type="Proteomes" id="UP001649381">
    <property type="component" value="Unassembled WGS sequence"/>
</dbReference>
<keyword evidence="6 8" id="KW-1133">Transmembrane helix</keyword>
<feature type="transmembrane region" description="Helical" evidence="8">
    <location>
        <begin position="371"/>
        <end position="391"/>
    </location>
</feature>
<feature type="transmembrane region" description="Helical" evidence="8">
    <location>
        <begin position="253"/>
        <end position="271"/>
    </location>
</feature>
<keyword evidence="11" id="KW-1185">Reference proteome</keyword>
<evidence type="ECO:0000256" key="5">
    <source>
        <dbReference type="ARBA" id="ARBA00022692"/>
    </source>
</evidence>
<comment type="similarity">
    <text evidence="2">Belongs to the major facilitator superfamily. TCR/Tet family.</text>
</comment>
<evidence type="ECO:0000256" key="1">
    <source>
        <dbReference type="ARBA" id="ARBA00004651"/>
    </source>
</evidence>
<dbReference type="PROSITE" id="PS50850">
    <property type="entry name" value="MFS"/>
    <property type="match status" value="1"/>
</dbReference>
<keyword evidence="3" id="KW-0813">Transport</keyword>
<protein>
    <submittedName>
        <fullName evidence="10">MFS transporter</fullName>
    </submittedName>
</protein>
<dbReference type="SUPFAM" id="SSF103473">
    <property type="entry name" value="MFS general substrate transporter"/>
    <property type="match status" value="1"/>
</dbReference>
<evidence type="ECO:0000313" key="10">
    <source>
        <dbReference type="EMBL" id="MCF6137482.1"/>
    </source>
</evidence>
<name>A0ABS9H100_9BACL</name>
<feature type="transmembrane region" description="Helical" evidence="8">
    <location>
        <begin position="283"/>
        <end position="302"/>
    </location>
</feature>
<evidence type="ECO:0000256" key="8">
    <source>
        <dbReference type="SAM" id="Phobius"/>
    </source>
</evidence>
<feature type="transmembrane region" description="Helical" evidence="8">
    <location>
        <begin position="162"/>
        <end position="186"/>
    </location>
</feature>
<dbReference type="PROSITE" id="PS00216">
    <property type="entry name" value="SUGAR_TRANSPORT_1"/>
    <property type="match status" value="1"/>
</dbReference>
<feature type="transmembrane region" description="Helical" evidence="8">
    <location>
        <begin position="45"/>
        <end position="64"/>
    </location>
</feature>
<dbReference type="RefSeq" id="WP_236333117.1">
    <property type="nucleotide sequence ID" value="NZ_JAKIJS010000001.1"/>
</dbReference>
<dbReference type="PRINTS" id="PR01035">
    <property type="entry name" value="TCRTETA"/>
</dbReference>
<feature type="transmembrane region" description="Helical" evidence="8">
    <location>
        <begin position="308"/>
        <end position="330"/>
    </location>
</feature>
<dbReference type="CDD" id="cd17474">
    <property type="entry name" value="MFS_YfmO_like"/>
    <property type="match status" value="1"/>
</dbReference>
<keyword evidence="5 8" id="KW-0812">Transmembrane</keyword>
<dbReference type="Pfam" id="PF07690">
    <property type="entry name" value="MFS_1"/>
    <property type="match status" value="1"/>
</dbReference>
<evidence type="ECO:0000313" key="11">
    <source>
        <dbReference type="Proteomes" id="UP001649381"/>
    </source>
</evidence>
<feature type="domain" description="Major facilitator superfamily (MFS) profile" evidence="9">
    <location>
        <begin position="7"/>
        <end position="395"/>
    </location>
</feature>
<dbReference type="InterPro" id="IPR005829">
    <property type="entry name" value="Sugar_transporter_CS"/>
</dbReference>
<dbReference type="PANTHER" id="PTHR43124">
    <property type="entry name" value="PURINE EFFLUX PUMP PBUE"/>
    <property type="match status" value="1"/>
</dbReference>
<dbReference type="InterPro" id="IPR036259">
    <property type="entry name" value="MFS_trans_sf"/>
</dbReference>
<gene>
    <name evidence="10" type="ORF">L2716_07050</name>
</gene>
<evidence type="ECO:0000259" key="9">
    <source>
        <dbReference type="PROSITE" id="PS50850"/>
    </source>
</evidence>
<evidence type="ECO:0000256" key="7">
    <source>
        <dbReference type="ARBA" id="ARBA00023136"/>
    </source>
</evidence>
<dbReference type="InterPro" id="IPR050189">
    <property type="entry name" value="MFS_Efflux_Transporters"/>
</dbReference>
<keyword evidence="4" id="KW-1003">Cell membrane</keyword>
<comment type="caution">
    <text evidence="10">The sequence shown here is derived from an EMBL/GenBank/DDBJ whole genome shotgun (WGS) entry which is preliminary data.</text>
</comment>
<evidence type="ECO:0000256" key="3">
    <source>
        <dbReference type="ARBA" id="ARBA00022448"/>
    </source>
</evidence>
<evidence type="ECO:0000256" key="6">
    <source>
        <dbReference type="ARBA" id="ARBA00022989"/>
    </source>
</evidence>
<reference evidence="10 11" key="1">
    <citation type="submission" date="2022-01" db="EMBL/GenBank/DDBJ databases">
        <title>Alkalihalobacillus sp. EGI L200015, a novel bacterium isolated from a salt lake sediment.</title>
        <authorList>
            <person name="Gao L."/>
            <person name="Fang B.-Z."/>
            <person name="Li W.-J."/>
        </authorList>
    </citation>
    <scope>NUCLEOTIDE SEQUENCE [LARGE SCALE GENOMIC DNA]</scope>
    <source>
        <strain evidence="10 11">KCTC 12718</strain>
    </source>
</reference>
<dbReference type="PANTHER" id="PTHR43124:SF3">
    <property type="entry name" value="CHLORAMPHENICOL EFFLUX PUMP RV0191"/>
    <property type="match status" value="1"/>
</dbReference>
<dbReference type="EMBL" id="JAKIJS010000001">
    <property type="protein sequence ID" value="MCF6137482.1"/>
    <property type="molecule type" value="Genomic_DNA"/>
</dbReference>
<dbReference type="InterPro" id="IPR001958">
    <property type="entry name" value="Tet-R_TetA/multi-R_MdtG-like"/>
</dbReference>
<feature type="transmembrane region" description="Helical" evidence="8">
    <location>
        <begin position="73"/>
        <end position="93"/>
    </location>
</feature>
<sequence length="401" mass="43364">MQNKNIALFALASIPLLMTLGNSMFIPVLPIIEKEIGITSYQSSLIITIYSAVAIFLIPLAGYLSDHFGRKKVIIPSLFLVGVGGLISSWAAVSLADPYMVILLGRFLQGAGAAGASPVVLPTVGDLFTTDKEVSSGLGLIETSNTFGKVLSPILGAILATWAWYIPFWSVPILSMISILLIFFLVKPPKGESTPIPFRTFIKLTRKIFKCNGRWLFGTFIIGGINTFILFGFLIYLSSVLEDTYKVNGVAKGLYLAIPLLILCLASYFTGKRIGEETNLMKRLILFGNMLITISLITMVFMDSLSTIIIVLSATGLGIGICLPCLDALITEGIDKEERGTITSIYSSTRFIGVALGPPVVSILLKQSVNVVFITLAIICLISIIFTITTLKGKSNLLFKA</sequence>
<accession>A0ABS9H100</accession>
<evidence type="ECO:0000256" key="2">
    <source>
        <dbReference type="ARBA" id="ARBA00007520"/>
    </source>
</evidence>